<dbReference type="Proteomes" id="UP000030341">
    <property type="component" value="Chromosome 1"/>
</dbReference>
<dbReference type="STRING" id="1348114.OM33_02065"/>
<dbReference type="KEGG" id="pseo:OM33_02065"/>
<dbReference type="Gene3D" id="3.40.50.10890">
    <property type="match status" value="1"/>
</dbReference>
<dbReference type="Pfam" id="PF07521">
    <property type="entry name" value="RMMBL"/>
    <property type="match status" value="1"/>
</dbReference>
<keyword evidence="1" id="KW-0378">Hydrolase</keyword>
<dbReference type="EMBL" id="CP009888">
    <property type="protein sequence ID" value="AIY64073.1"/>
    <property type="molecule type" value="Genomic_DNA"/>
</dbReference>
<dbReference type="PANTHER" id="PTHR11203:SF37">
    <property type="entry name" value="INTEGRATOR COMPLEX SUBUNIT 11"/>
    <property type="match status" value="1"/>
</dbReference>
<dbReference type="PANTHER" id="PTHR11203">
    <property type="entry name" value="CLEAVAGE AND POLYADENYLATION SPECIFICITY FACTOR FAMILY MEMBER"/>
    <property type="match status" value="1"/>
</dbReference>
<dbReference type="Gene3D" id="3.60.15.10">
    <property type="entry name" value="Ribonuclease Z/Hydroxyacylglutathione hydrolase-like"/>
    <property type="match status" value="1"/>
</dbReference>
<organism evidence="4 5">
    <name type="scientific">Pseudoalteromonas piratica</name>
    <dbReference type="NCBI Taxonomy" id="1348114"/>
    <lineage>
        <taxon>Bacteria</taxon>
        <taxon>Pseudomonadati</taxon>
        <taxon>Pseudomonadota</taxon>
        <taxon>Gammaproteobacteria</taxon>
        <taxon>Alteromonadales</taxon>
        <taxon>Pseudoalteromonadaceae</taxon>
        <taxon>Pseudoalteromonas</taxon>
    </lineage>
</organism>
<feature type="domain" description="Metallo-beta-lactamase" evidence="2">
    <location>
        <begin position="13"/>
        <end position="227"/>
    </location>
</feature>
<dbReference type="InterPro" id="IPR011108">
    <property type="entry name" value="RMMBL"/>
</dbReference>
<dbReference type="RefSeq" id="WP_038638113.1">
    <property type="nucleotide sequence ID" value="NZ_CP009888.1"/>
</dbReference>
<dbReference type="AlphaFoldDB" id="A0A0A7EC33"/>
<gene>
    <name evidence="4" type="ORF">OM33_02065</name>
</gene>
<evidence type="ECO:0000259" key="2">
    <source>
        <dbReference type="SMART" id="SM00849"/>
    </source>
</evidence>
<dbReference type="SUPFAM" id="SSF56281">
    <property type="entry name" value="Metallo-hydrolase/oxidoreductase"/>
    <property type="match status" value="1"/>
</dbReference>
<evidence type="ECO:0000313" key="5">
    <source>
        <dbReference type="Proteomes" id="UP000030341"/>
    </source>
</evidence>
<dbReference type="InterPro" id="IPR022712">
    <property type="entry name" value="Beta_Casp"/>
</dbReference>
<sequence>MKLTFIGAASTVTGSKHLLEIDNLKILIDCGLYQGIKNYRTRNWQSLPFDIAQLDAVLLTHAHIDHSGYIPLLYKQGFKGPIFCSHDTLKLCEVLLPDAGFLQEEDAKYANKKKFSKHSPAEPLYTLNDAKKSLSLFVPLDYHHLVEVLPNVEIKLKPNGHILGAASIELNAQRKTLVFSGDVGRQDDPIMYPPEAIASCDLLVVEATYGDRRHVAIDTKQILADAINDTFKRGGIFLMPSFAVGRAQLILHLIAELKKEQRIPNVPVYLNSPMAIKVTDLYEKAHKHHKLTKEQCQAIDDMTEFVKTQEESELLNSRHLPCIIVSASGMASGGRVLHHLKSLLPDDKHTVAFLGFQAAGTRGEALVNGAERVKIHGEYVEVRANILHLDSLSAHGDYQDILNWLQQAKSLPKQIYINHGEVSACEAMRCHIKEQLGIDAKVAEYLECVKL</sequence>
<dbReference type="InterPro" id="IPR036866">
    <property type="entry name" value="RibonucZ/Hydroxyglut_hydro"/>
</dbReference>
<protein>
    <submittedName>
        <fullName evidence="4">mRNA 3'-end processing factor</fullName>
    </submittedName>
</protein>
<evidence type="ECO:0000259" key="3">
    <source>
        <dbReference type="SMART" id="SM01027"/>
    </source>
</evidence>
<dbReference type="SMART" id="SM01027">
    <property type="entry name" value="Beta-Casp"/>
    <property type="match status" value="1"/>
</dbReference>
<reference evidence="4 5" key="1">
    <citation type="submission" date="2014-11" db="EMBL/GenBank/DDBJ databases">
        <title>Complete Genome Sequence of Pseudoalteromonas sp. Strain OCN003 Isolated from Kaneohe Bay, Oahu, Hawaii.</title>
        <authorList>
            <person name="Beurmann S."/>
            <person name="Videau P."/>
            <person name="Ushijima B."/>
            <person name="Smith A.M."/>
            <person name="Aeby G.S."/>
            <person name="Callahan S.M."/>
            <person name="Belcaid M."/>
        </authorList>
    </citation>
    <scope>NUCLEOTIDE SEQUENCE [LARGE SCALE GENOMIC DNA]</scope>
    <source>
        <strain evidence="4 5">OCN003</strain>
    </source>
</reference>
<dbReference type="OrthoDB" id="9803916at2"/>
<dbReference type="HOGENOM" id="CLU_009673_5_2_6"/>
<dbReference type="InterPro" id="IPR001279">
    <property type="entry name" value="Metallo-B-lactamas"/>
</dbReference>
<dbReference type="GO" id="GO:0016787">
    <property type="term" value="F:hydrolase activity"/>
    <property type="evidence" value="ECO:0007669"/>
    <property type="project" value="UniProtKB-KW"/>
</dbReference>
<dbReference type="Pfam" id="PF16661">
    <property type="entry name" value="Lactamase_B_6"/>
    <property type="match status" value="1"/>
</dbReference>
<evidence type="ECO:0000256" key="1">
    <source>
        <dbReference type="ARBA" id="ARBA00022801"/>
    </source>
</evidence>
<dbReference type="eggNOG" id="COG1236">
    <property type="taxonomic scope" value="Bacteria"/>
</dbReference>
<dbReference type="InterPro" id="IPR050698">
    <property type="entry name" value="MBL"/>
</dbReference>
<dbReference type="CDD" id="cd16295">
    <property type="entry name" value="TTHA0252-CPSF-like_MBL-fold"/>
    <property type="match status" value="1"/>
</dbReference>
<proteinExistence type="predicted"/>
<keyword evidence="5" id="KW-1185">Reference proteome</keyword>
<name>A0A0A7EC33_9GAMM</name>
<dbReference type="Pfam" id="PF10996">
    <property type="entry name" value="Beta-Casp"/>
    <property type="match status" value="1"/>
</dbReference>
<dbReference type="SMART" id="SM00849">
    <property type="entry name" value="Lactamase_B"/>
    <property type="match status" value="1"/>
</dbReference>
<feature type="domain" description="Beta-Casp" evidence="3">
    <location>
        <begin position="247"/>
        <end position="366"/>
    </location>
</feature>
<evidence type="ECO:0000313" key="4">
    <source>
        <dbReference type="EMBL" id="AIY64073.1"/>
    </source>
</evidence>
<dbReference type="GO" id="GO:0004521">
    <property type="term" value="F:RNA endonuclease activity"/>
    <property type="evidence" value="ECO:0007669"/>
    <property type="project" value="TreeGrafter"/>
</dbReference>
<accession>A0A0A7EC33</accession>